<dbReference type="GO" id="GO:0017061">
    <property type="term" value="F:S-methyl-5-thioadenosine phosphorylase activity"/>
    <property type="evidence" value="ECO:0007669"/>
    <property type="project" value="InterPro"/>
</dbReference>
<evidence type="ECO:0000313" key="5">
    <source>
        <dbReference type="Proteomes" id="UP000285710"/>
    </source>
</evidence>
<sequence>MTSATIPQVDFALITGSANWGIAVPEDVGVEGVRLLARDLSYATPWGPSDNWKLMEFDGAITADGQNRQVLCMYSHGNPRDEIDHSCHRRAYWVLQQAGVRRIVACSTLGAVNRAIQPGDLVIPADVIELTQTPYSLLPGRQRFDASGKRIICSDGAAILAATAGRHWPEGRRVHGIEQGLVAGHSYGPRLTTPAEAMAFRSLGADVINHSLAVEATLAREIGACFVPIAYVTAGMNDYLDRTSGALLQQDVLSGLQARTSRVALEMIAALQPTCPCGCHDQLTAQPETRYTRW</sequence>
<dbReference type="InterPro" id="IPR000845">
    <property type="entry name" value="Nucleoside_phosphorylase_d"/>
</dbReference>
<evidence type="ECO:0000256" key="2">
    <source>
        <dbReference type="ARBA" id="ARBA00022679"/>
    </source>
</evidence>
<accession>A0A443IRA2</accession>
<dbReference type="SUPFAM" id="SSF53167">
    <property type="entry name" value="Purine and uridine phosphorylases"/>
    <property type="match status" value="1"/>
</dbReference>
<reference evidence="4 5" key="1">
    <citation type="submission" date="2019-01" db="EMBL/GenBank/DDBJ databases">
        <title>Sinorhodobacter populi sp. nov. isolated from the symptomatic bark tissue of Populus euramericana canker.</title>
        <authorList>
            <person name="Xu G."/>
        </authorList>
    </citation>
    <scope>NUCLEOTIDE SEQUENCE [LARGE SCALE GENOMIC DNA]</scope>
    <source>
        <strain evidence="4 5">2D-5</strain>
    </source>
</reference>
<evidence type="ECO:0000256" key="1">
    <source>
        <dbReference type="ARBA" id="ARBA00022676"/>
    </source>
</evidence>
<evidence type="ECO:0000259" key="3">
    <source>
        <dbReference type="Pfam" id="PF01048"/>
    </source>
</evidence>
<dbReference type="GO" id="GO:0019509">
    <property type="term" value="P:L-methionine salvage from methylthioadenosine"/>
    <property type="evidence" value="ECO:0007669"/>
    <property type="project" value="TreeGrafter"/>
</dbReference>
<keyword evidence="2" id="KW-0808">Transferase</keyword>
<dbReference type="PANTHER" id="PTHR42679">
    <property type="entry name" value="S-METHYL-5'-THIOADENOSINE PHOSPHORYLASE"/>
    <property type="match status" value="1"/>
</dbReference>
<dbReference type="EMBL" id="SAUW01000014">
    <property type="protein sequence ID" value="RWR09562.1"/>
    <property type="molecule type" value="Genomic_DNA"/>
</dbReference>
<dbReference type="GO" id="GO:0009116">
    <property type="term" value="P:nucleoside metabolic process"/>
    <property type="evidence" value="ECO:0007669"/>
    <property type="project" value="InterPro"/>
</dbReference>
<gene>
    <name evidence="4" type="ORF">D2T33_14010</name>
</gene>
<comment type="caution">
    <text evidence="4">The sequence shown here is derived from an EMBL/GenBank/DDBJ whole genome shotgun (WGS) entry which is preliminary data.</text>
</comment>
<protein>
    <submittedName>
        <fullName evidence="4">5'-methylthioadenosine phosphorylase</fullName>
    </submittedName>
</protein>
<dbReference type="RefSeq" id="WP_128270178.1">
    <property type="nucleotide sequence ID" value="NZ_SAUW01000014.1"/>
</dbReference>
<keyword evidence="1" id="KW-0328">Glycosyltransferase</keyword>
<keyword evidence="5" id="KW-1185">Reference proteome</keyword>
<dbReference type="Pfam" id="PF01048">
    <property type="entry name" value="PNP_UDP_1"/>
    <property type="match status" value="1"/>
</dbReference>
<organism evidence="4 5">
    <name type="scientific">Paenirhodobacter populi</name>
    <dbReference type="NCBI Taxonomy" id="2306993"/>
    <lineage>
        <taxon>Bacteria</taxon>
        <taxon>Pseudomonadati</taxon>
        <taxon>Pseudomonadota</taxon>
        <taxon>Alphaproteobacteria</taxon>
        <taxon>Rhodobacterales</taxon>
        <taxon>Rhodobacter group</taxon>
        <taxon>Paenirhodobacter</taxon>
    </lineage>
</organism>
<dbReference type="InterPro" id="IPR010044">
    <property type="entry name" value="MTAP"/>
</dbReference>
<feature type="domain" description="Nucleoside phosphorylase" evidence="3">
    <location>
        <begin position="85"/>
        <end position="268"/>
    </location>
</feature>
<dbReference type="Proteomes" id="UP000285710">
    <property type="component" value="Unassembled WGS sequence"/>
</dbReference>
<proteinExistence type="predicted"/>
<dbReference type="PANTHER" id="PTHR42679:SF2">
    <property type="entry name" value="S-METHYL-5'-THIOADENOSINE PHOSPHORYLASE"/>
    <property type="match status" value="1"/>
</dbReference>
<dbReference type="AlphaFoldDB" id="A0A443IRA2"/>
<reference evidence="4 5" key="2">
    <citation type="submission" date="2019-01" db="EMBL/GenBank/DDBJ databases">
        <authorList>
            <person name="Li Y."/>
        </authorList>
    </citation>
    <scope>NUCLEOTIDE SEQUENCE [LARGE SCALE GENOMIC DNA]</scope>
    <source>
        <strain evidence="4 5">2D-5</strain>
    </source>
</reference>
<dbReference type="InterPro" id="IPR035994">
    <property type="entry name" value="Nucleoside_phosphorylase_sf"/>
</dbReference>
<evidence type="ECO:0000313" key="4">
    <source>
        <dbReference type="EMBL" id="RWR09562.1"/>
    </source>
</evidence>
<dbReference type="GO" id="GO:0005829">
    <property type="term" value="C:cytosol"/>
    <property type="evidence" value="ECO:0007669"/>
    <property type="project" value="TreeGrafter"/>
</dbReference>
<name>A0A443IRA2_9RHOB</name>
<dbReference type="Gene3D" id="3.40.50.1580">
    <property type="entry name" value="Nucleoside phosphorylase domain"/>
    <property type="match status" value="1"/>
</dbReference>